<keyword evidence="4 8" id="KW-0812">Transmembrane</keyword>
<dbReference type="AlphaFoldDB" id="A0A0B7H9E2"/>
<dbReference type="SUPFAM" id="SSF49464">
    <property type="entry name" value="Carboxypeptidase regulatory domain-like"/>
    <property type="match status" value="1"/>
</dbReference>
<dbReference type="PROSITE" id="PS52016">
    <property type="entry name" value="TONB_DEPENDENT_REC_3"/>
    <property type="match status" value="1"/>
</dbReference>
<dbReference type="Pfam" id="PF07715">
    <property type="entry name" value="Plug"/>
    <property type="match status" value="1"/>
</dbReference>
<dbReference type="InterPro" id="IPR008969">
    <property type="entry name" value="CarboxyPept-like_regulatory"/>
</dbReference>
<dbReference type="EMBL" id="CDOD01000023">
    <property type="protein sequence ID" value="CEN35965.1"/>
    <property type="molecule type" value="Genomic_DNA"/>
</dbReference>
<dbReference type="InterPro" id="IPR023997">
    <property type="entry name" value="TonB-dep_OMP_SusC/RagA_CS"/>
</dbReference>
<feature type="domain" description="TonB-dependent receptor plug" evidence="9">
    <location>
        <begin position="123"/>
        <end position="231"/>
    </location>
</feature>
<dbReference type="RefSeq" id="WP_041992261.1">
    <property type="nucleotide sequence ID" value="NZ_CDOD01000023.1"/>
</dbReference>
<organism evidence="10 11">
    <name type="scientific">Capnocytophaga cynodegmi</name>
    <dbReference type="NCBI Taxonomy" id="28189"/>
    <lineage>
        <taxon>Bacteria</taxon>
        <taxon>Pseudomonadati</taxon>
        <taxon>Bacteroidota</taxon>
        <taxon>Flavobacteriia</taxon>
        <taxon>Flavobacteriales</taxon>
        <taxon>Flavobacteriaceae</taxon>
        <taxon>Capnocytophaga</taxon>
    </lineage>
</organism>
<dbReference type="SUPFAM" id="SSF56935">
    <property type="entry name" value="Porins"/>
    <property type="match status" value="1"/>
</dbReference>
<dbReference type="Gene3D" id="2.170.130.10">
    <property type="entry name" value="TonB-dependent receptor, plug domain"/>
    <property type="match status" value="1"/>
</dbReference>
<dbReference type="PANTHER" id="PTHR30069:SF29">
    <property type="entry name" value="HEMOGLOBIN AND HEMOGLOBIN-HAPTOGLOBIN-BINDING PROTEIN 1-RELATED"/>
    <property type="match status" value="1"/>
</dbReference>
<comment type="similarity">
    <text evidence="8">Belongs to the TonB-dependent receptor family.</text>
</comment>
<dbReference type="eggNOG" id="COG1629">
    <property type="taxonomic scope" value="Bacteria"/>
</dbReference>
<evidence type="ECO:0000313" key="11">
    <source>
        <dbReference type="Proteomes" id="UP000038055"/>
    </source>
</evidence>
<keyword evidence="2 8" id="KW-0813">Transport</keyword>
<sequence length="1009" mass="113174">MEHENKTTFKWLLVVIILSLGIGDLFAQTKIVTGRVTDATGIVLPGVSVIIKNTKKGVETDFYGQFQIEAQEGDILVFSYLGMDTQEKKVTSTDSNFSIVLKESINQLDDVVVVGYGSAKKISTIAGSIVKVEGEKLTNKPSASVLDALQGKVAGLSIFSTSGEPYGMGSIRLHGMGSTYGGADSPLFILDGSPVSKDVVVLLNPSDFQSVSVLKDASATSIYGTRAANGVVYITTKSGKTRESATVTISSQYGFSSLASRKFFDGMMNPEEYASFLVEKGEKTREEADELLKEFPNKVRWDRVYFKDNVPDQQINISFMGGGSNTRYYASGGYYEQEGLMYRSGFKRYTARFNLNSNINNWLKTELSLSSGYAEYMQNPNAGGGINSFYGSLSVLTPPIYSPVDENGNRYDYIPIIGLPHPHYLAENNPSLSKNTNFTPQANITITPIQNLILKSQFGLQYFNVRSEETLLPSYVERAKREYFFRGEAFASRTIVERLIKTFTNTAEYKWNVNDSNTLTFLLGQESIDENYGFVSASTQGQTSDKATLLIHGDKNKEIGERRSEIGYNSFFGRIDYQLKDKYFFDISARRDGSSRFGTNNQYANFWAFGALWKIGEENFLKKHSWIDNLDLKFSIGTSGNSDVISDYASLALVRNNSYYKDKTGYLLSDPGNPDLQWQKQLKTTIGFNVALFKKISLGVDFYERKTTDMLGHIYRPSFSGTVGIMENGGSFRNRGVDVSFSANLFANEKNKFYVTPFISLNYNQEKILSLHEGRPYIIGESSPVSQIVGQPLVYVYPIFKHVNPETGRSEWYVPGEDITQQVKDDSKVTTTFDEHDLRQNTGIKRNPPFNGGFGLNAGYKAFSLQMSFSFSSGKYMINADRYYTENPINTTLHPDNNQSRTIFDNWKKPGDIARFPSYEHGNLFTQYDSRLIEDASFIRMKDITLSYTLPEEAIKQIGFFKQIRFFGTGRNLLTFTKYTGLDPEFDVDISSGANPSTKQYTFGIEVQF</sequence>
<dbReference type="InterPro" id="IPR037066">
    <property type="entry name" value="Plug_dom_sf"/>
</dbReference>
<keyword evidence="6 8" id="KW-0472">Membrane</keyword>
<dbReference type="Proteomes" id="UP000038055">
    <property type="component" value="Unassembled WGS sequence"/>
</dbReference>
<evidence type="ECO:0000256" key="4">
    <source>
        <dbReference type="ARBA" id="ARBA00022692"/>
    </source>
</evidence>
<evidence type="ECO:0000259" key="9">
    <source>
        <dbReference type="Pfam" id="PF07715"/>
    </source>
</evidence>
<dbReference type="InterPro" id="IPR036942">
    <property type="entry name" value="Beta-barrel_TonB_sf"/>
</dbReference>
<dbReference type="InterPro" id="IPR023996">
    <property type="entry name" value="TonB-dep_OMP_SusC/RagA"/>
</dbReference>
<evidence type="ECO:0000256" key="5">
    <source>
        <dbReference type="ARBA" id="ARBA00022729"/>
    </source>
</evidence>
<gene>
    <name evidence="10" type="ORF">CCYN2B_30012</name>
</gene>
<keyword evidence="5" id="KW-0732">Signal</keyword>
<evidence type="ECO:0000256" key="6">
    <source>
        <dbReference type="ARBA" id="ARBA00023136"/>
    </source>
</evidence>
<dbReference type="NCBIfam" id="TIGR04057">
    <property type="entry name" value="SusC_RagA_signa"/>
    <property type="match status" value="1"/>
</dbReference>
<dbReference type="PANTHER" id="PTHR30069">
    <property type="entry name" value="TONB-DEPENDENT OUTER MEMBRANE RECEPTOR"/>
    <property type="match status" value="1"/>
</dbReference>
<dbReference type="GO" id="GO:0009279">
    <property type="term" value="C:cell outer membrane"/>
    <property type="evidence" value="ECO:0007669"/>
    <property type="project" value="UniProtKB-SubCell"/>
</dbReference>
<dbReference type="GO" id="GO:0044718">
    <property type="term" value="P:siderophore transmembrane transport"/>
    <property type="evidence" value="ECO:0007669"/>
    <property type="project" value="TreeGrafter"/>
</dbReference>
<evidence type="ECO:0000256" key="7">
    <source>
        <dbReference type="ARBA" id="ARBA00023237"/>
    </source>
</evidence>
<evidence type="ECO:0000313" key="10">
    <source>
        <dbReference type="EMBL" id="CEN35965.1"/>
    </source>
</evidence>
<dbReference type="InterPro" id="IPR012910">
    <property type="entry name" value="Plug_dom"/>
</dbReference>
<dbReference type="Gene3D" id="2.40.170.20">
    <property type="entry name" value="TonB-dependent receptor, beta-barrel domain"/>
    <property type="match status" value="1"/>
</dbReference>
<comment type="subcellular location">
    <subcellularLocation>
        <location evidence="1 8">Cell outer membrane</location>
        <topology evidence="1 8">Multi-pass membrane protein</topology>
    </subcellularLocation>
</comment>
<evidence type="ECO:0000256" key="2">
    <source>
        <dbReference type="ARBA" id="ARBA00022448"/>
    </source>
</evidence>
<dbReference type="Pfam" id="PF13715">
    <property type="entry name" value="CarbopepD_reg_2"/>
    <property type="match status" value="1"/>
</dbReference>
<dbReference type="Gene3D" id="2.60.40.1120">
    <property type="entry name" value="Carboxypeptidase-like, regulatory domain"/>
    <property type="match status" value="1"/>
</dbReference>
<evidence type="ECO:0000256" key="1">
    <source>
        <dbReference type="ARBA" id="ARBA00004571"/>
    </source>
</evidence>
<accession>A0A0B7H9E2</accession>
<evidence type="ECO:0000256" key="3">
    <source>
        <dbReference type="ARBA" id="ARBA00022452"/>
    </source>
</evidence>
<keyword evidence="10" id="KW-0675">Receptor</keyword>
<dbReference type="GO" id="GO:0015344">
    <property type="term" value="F:siderophore uptake transmembrane transporter activity"/>
    <property type="evidence" value="ECO:0007669"/>
    <property type="project" value="TreeGrafter"/>
</dbReference>
<keyword evidence="3 8" id="KW-1134">Transmembrane beta strand</keyword>
<proteinExistence type="inferred from homology"/>
<reference evidence="11" key="1">
    <citation type="submission" date="2015-01" db="EMBL/GenBank/DDBJ databases">
        <authorList>
            <person name="MANFREDI Pablo"/>
        </authorList>
    </citation>
    <scope>NUCLEOTIDE SEQUENCE [LARGE SCALE GENOMIC DNA]</scope>
    <source>
        <strain evidence="11">Ccyn2B</strain>
    </source>
</reference>
<name>A0A0B7H9E2_9FLAO</name>
<dbReference type="InterPro" id="IPR039426">
    <property type="entry name" value="TonB-dep_rcpt-like"/>
</dbReference>
<keyword evidence="7 8" id="KW-0998">Cell outer membrane</keyword>
<evidence type="ECO:0000256" key="8">
    <source>
        <dbReference type="PROSITE-ProRule" id="PRU01360"/>
    </source>
</evidence>
<protein>
    <submittedName>
        <fullName evidence="10">TonB-dependent receptor plug domain protein</fullName>
    </submittedName>
</protein>
<dbReference type="NCBIfam" id="TIGR04056">
    <property type="entry name" value="OMP_RagA_SusC"/>
    <property type="match status" value="1"/>
</dbReference>
<keyword evidence="11" id="KW-1185">Reference proteome</keyword>
<dbReference type="STRING" id="28189.CCYN74_90019"/>